<gene>
    <name evidence="1" type="ORF">ARMGADRAFT_1086228</name>
</gene>
<sequence>MEKDASSDGGRKRPGLFVSAKQPFLIDCDDFSLSFTIAGLFSLDDDGSLGDWTFLPINPKCGTSNRATFSATSNKTSSQKRALVVM</sequence>
<evidence type="ECO:0000313" key="1">
    <source>
        <dbReference type="EMBL" id="PBK86724.1"/>
    </source>
</evidence>
<dbReference type="Proteomes" id="UP000217790">
    <property type="component" value="Unassembled WGS sequence"/>
</dbReference>
<dbReference type="EMBL" id="KZ293682">
    <property type="protein sequence ID" value="PBK86724.1"/>
    <property type="molecule type" value="Genomic_DNA"/>
</dbReference>
<reference evidence="2" key="1">
    <citation type="journal article" date="2017" name="Nat. Ecol. Evol.">
        <title>Genome expansion and lineage-specific genetic innovations in the forest pathogenic fungi Armillaria.</title>
        <authorList>
            <person name="Sipos G."/>
            <person name="Prasanna A.N."/>
            <person name="Walter M.C."/>
            <person name="O'Connor E."/>
            <person name="Balint B."/>
            <person name="Krizsan K."/>
            <person name="Kiss B."/>
            <person name="Hess J."/>
            <person name="Varga T."/>
            <person name="Slot J."/>
            <person name="Riley R."/>
            <person name="Boka B."/>
            <person name="Rigling D."/>
            <person name="Barry K."/>
            <person name="Lee J."/>
            <person name="Mihaltcheva S."/>
            <person name="LaButti K."/>
            <person name="Lipzen A."/>
            <person name="Waldron R."/>
            <person name="Moloney N.M."/>
            <person name="Sperisen C."/>
            <person name="Kredics L."/>
            <person name="Vagvoelgyi C."/>
            <person name="Patrignani A."/>
            <person name="Fitzpatrick D."/>
            <person name="Nagy I."/>
            <person name="Doyle S."/>
            <person name="Anderson J.B."/>
            <person name="Grigoriev I.V."/>
            <person name="Gueldener U."/>
            <person name="Muensterkoetter M."/>
            <person name="Nagy L.G."/>
        </authorList>
    </citation>
    <scope>NUCLEOTIDE SEQUENCE [LARGE SCALE GENOMIC DNA]</scope>
    <source>
        <strain evidence="2">Ar21-2</strain>
    </source>
</reference>
<dbReference type="InParanoid" id="A0A2H3CZ10"/>
<dbReference type="AlphaFoldDB" id="A0A2H3CZ10"/>
<organism evidence="1 2">
    <name type="scientific">Armillaria gallica</name>
    <name type="common">Bulbous honey fungus</name>
    <name type="synonym">Armillaria bulbosa</name>
    <dbReference type="NCBI Taxonomy" id="47427"/>
    <lineage>
        <taxon>Eukaryota</taxon>
        <taxon>Fungi</taxon>
        <taxon>Dikarya</taxon>
        <taxon>Basidiomycota</taxon>
        <taxon>Agaricomycotina</taxon>
        <taxon>Agaricomycetes</taxon>
        <taxon>Agaricomycetidae</taxon>
        <taxon>Agaricales</taxon>
        <taxon>Marasmiineae</taxon>
        <taxon>Physalacriaceae</taxon>
        <taxon>Armillaria</taxon>
    </lineage>
</organism>
<keyword evidence="2" id="KW-1185">Reference proteome</keyword>
<protein>
    <submittedName>
        <fullName evidence="1">Uncharacterized protein</fullName>
    </submittedName>
</protein>
<name>A0A2H3CZ10_ARMGA</name>
<evidence type="ECO:0000313" key="2">
    <source>
        <dbReference type="Proteomes" id="UP000217790"/>
    </source>
</evidence>
<accession>A0A2H3CZ10</accession>
<proteinExistence type="predicted"/>